<evidence type="ECO:0000313" key="3">
    <source>
        <dbReference type="Proteomes" id="UP000196230"/>
    </source>
</evidence>
<dbReference type="PROSITE" id="PS51318">
    <property type="entry name" value="TAT"/>
    <property type="match status" value="1"/>
</dbReference>
<protein>
    <recommendedName>
        <fullName evidence="4">Secreted protein</fullName>
    </recommendedName>
</protein>
<dbReference type="AlphaFoldDB" id="A0A1R4J8A8"/>
<dbReference type="RefSeq" id="WP_087134101.1">
    <property type="nucleotide sequence ID" value="NZ_FUKP01000046.1"/>
</dbReference>
<organism evidence="2 3">
    <name type="scientific">Micrococcus lylae</name>
    <dbReference type="NCBI Taxonomy" id="1273"/>
    <lineage>
        <taxon>Bacteria</taxon>
        <taxon>Bacillati</taxon>
        <taxon>Actinomycetota</taxon>
        <taxon>Actinomycetes</taxon>
        <taxon>Micrococcales</taxon>
        <taxon>Micrococcaceae</taxon>
        <taxon>Micrococcus</taxon>
    </lineage>
</organism>
<evidence type="ECO:0008006" key="4">
    <source>
        <dbReference type="Google" id="ProtNLM"/>
    </source>
</evidence>
<accession>A0A1R4J8A8</accession>
<keyword evidence="1" id="KW-0732">Signal</keyword>
<gene>
    <name evidence="2" type="ORF">FM125_07080</name>
</gene>
<name>A0A1R4J8A8_9MICC</name>
<dbReference type="EMBL" id="FUKP01000046">
    <property type="protein sequence ID" value="SJN28287.1"/>
    <property type="molecule type" value="Genomic_DNA"/>
</dbReference>
<reference evidence="2 3" key="1">
    <citation type="submission" date="2017-02" db="EMBL/GenBank/DDBJ databases">
        <authorList>
            <person name="Peterson S.W."/>
        </authorList>
    </citation>
    <scope>NUCLEOTIDE SEQUENCE [LARGE SCALE GENOMIC DNA]</scope>
    <source>
        <strain evidence="2 3">2B3F</strain>
    </source>
</reference>
<proteinExistence type="predicted"/>
<evidence type="ECO:0000313" key="2">
    <source>
        <dbReference type="EMBL" id="SJN28287.1"/>
    </source>
</evidence>
<dbReference type="InterPro" id="IPR006311">
    <property type="entry name" value="TAT_signal"/>
</dbReference>
<sequence length="317" mass="33551">MTNEQPRSIDRRTVTAGMAWAVPAVATAAAAPAFASSPVTGGAEYGLFVTTGLNNGEVGYDGTDDTGELHPKTPAAYFAAVEAGDNPESDINWNDGSQCFSNSNLFRNGEGSFTPVTNSGSGEDGSYVSTSGFWWSVPTMTPKSGDGYVPGSTATLQKGATFTTLVEIILPPSASWTADNIRVGSRRWTGAQSGKRVTTKATTATHLANQMVKGDWSITAPQKTTLADGSIKVTGTVTFKTTEDYTVTQSGDTYYGQVEFMPNNIYVFPGYGWTSFSLTSCVTDATISYTGQPEGMDPTLTLSNELVTTSTVQNRRC</sequence>
<feature type="signal peptide" evidence="1">
    <location>
        <begin position="1"/>
        <end position="35"/>
    </location>
</feature>
<evidence type="ECO:0000256" key="1">
    <source>
        <dbReference type="SAM" id="SignalP"/>
    </source>
</evidence>
<dbReference type="Proteomes" id="UP000196230">
    <property type="component" value="Unassembled WGS sequence"/>
</dbReference>
<feature type="chain" id="PRO_5012955425" description="Secreted protein" evidence="1">
    <location>
        <begin position="36"/>
        <end position="317"/>
    </location>
</feature>